<evidence type="ECO:0000313" key="4">
    <source>
        <dbReference type="EMBL" id="BAA17682.1"/>
    </source>
</evidence>
<dbReference type="EMBL" id="BA000022">
    <property type="protein sequence ID" value="BAA17682.1"/>
    <property type="molecule type" value="Genomic_DNA"/>
</dbReference>
<feature type="domain" description="Rv2993c-like N-terminal" evidence="3">
    <location>
        <begin position="4"/>
        <end position="54"/>
    </location>
</feature>
<reference evidence="4 5" key="2">
    <citation type="journal article" date="1996" name="DNA Res.">
        <title>Sequence analysis of the genome of the unicellular cyanobacterium Synechocystis sp. strain PCC6803. II. Sequence determination of the entire genome and assignment of potential protein-coding regions.</title>
        <authorList>
            <person name="Kaneko T."/>
            <person name="Sato S."/>
            <person name="Kotani H."/>
            <person name="Tanaka A."/>
            <person name="Asamizu E."/>
            <person name="Nakamura Y."/>
            <person name="Miyajima N."/>
            <person name="Hirosawa M."/>
            <person name="Sugiura M."/>
            <person name="Sasamoto S."/>
            <person name="Kimura T."/>
            <person name="Hosouchi T."/>
            <person name="Matsuno A."/>
            <person name="Muraki A."/>
            <person name="Nakazaki N."/>
            <person name="Naruo K."/>
            <person name="Okumura S."/>
            <person name="Shimpo S."/>
            <person name="Takeuchi C."/>
            <person name="Wada T."/>
            <person name="Watanabe A."/>
            <person name="Yamada M."/>
            <person name="Yasuda M."/>
            <person name="Tabata S."/>
        </authorList>
    </citation>
    <scope>NUCLEOTIDE SEQUENCE [LARGE SCALE GENOMIC DNA]</scope>
    <source>
        <strain evidence="5">ATCC 27184 / PCC 6803 / Kazusa</strain>
    </source>
</reference>
<feature type="domain" description="Fumarylacetoacetase-like C-terminal" evidence="2">
    <location>
        <begin position="59"/>
        <end position="254"/>
    </location>
</feature>
<dbReference type="STRING" id="1148.gene:10498549"/>
<dbReference type="GO" id="GO:0046872">
    <property type="term" value="F:metal ion binding"/>
    <property type="evidence" value="ECO:0007669"/>
    <property type="project" value="UniProtKB-KW"/>
</dbReference>
<organism evidence="4 5">
    <name type="scientific">Synechocystis sp. (strain ATCC 27184 / PCC 6803 / Kazusa)</name>
    <dbReference type="NCBI Taxonomy" id="1111708"/>
    <lineage>
        <taxon>Bacteria</taxon>
        <taxon>Bacillati</taxon>
        <taxon>Cyanobacteriota</taxon>
        <taxon>Cyanophyceae</taxon>
        <taxon>Synechococcales</taxon>
        <taxon>Merismopediaceae</taxon>
        <taxon>Synechocystis</taxon>
    </lineage>
</organism>
<evidence type="ECO:0000313" key="5">
    <source>
        <dbReference type="Proteomes" id="UP000001425"/>
    </source>
</evidence>
<gene>
    <name evidence="4" type="primary">hpcE</name>
</gene>
<dbReference type="InterPro" id="IPR018833">
    <property type="entry name" value="Rv2993c-like_N"/>
</dbReference>
<keyword evidence="5" id="KW-1185">Reference proteome</keyword>
<proteinExistence type="predicted"/>
<dbReference type="PaxDb" id="1148-1652763"/>
<evidence type="ECO:0000259" key="2">
    <source>
        <dbReference type="Pfam" id="PF01557"/>
    </source>
</evidence>
<dbReference type="PANTHER" id="PTHR11820:SF7">
    <property type="entry name" value="ACYLPYRUVASE FAHD1, MITOCHONDRIAL"/>
    <property type="match status" value="1"/>
</dbReference>
<dbReference type="Proteomes" id="UP000001425">
    <property type="component" value="Chromosome"/>
</dbReference>
<dbReference type="SUPFAM" id="SSF56529">
    <property type="entry name" value="FAH"/>
    <property type="match status" value="1"/>
</dbReference>
<sequence>MVQRYVRIQADSGTVHYGLFQLDHSVILLSAAPWLGGQALDVAVSEGDYRLLAPCEPSKIVAVGRNYRAHAAELGNDVPAEPLLFFKPPSAIAADQEEIVYPSQSQRVDYEGELAVIIGKQVKDITEEEAASAIWGYTIANDITARDLQRQDSQWTRAKGFDGFCPLGPWVVRHIDPEAHLETTVNDEETPRQATAISDMVFTPPVLVSYISRVMTLYPGDVILTGTPEGISALQVGDKVEVEIEGIGNLTNTIIAPPLTAPELAETVELEVEADN</sequence>
<dbReference type="Pfam" id="PF10370">
    <property type="entry name" value="Rv2993c-like_N"/>
    <property type="match status" value="1"/>
</dbReference>
<keyword evidence="1" id="KW-0479">Metal-binding</keyword>
<name>P73637_SYNY3</name>
<dbReference type="PhylomeDB" id="P73637"/>
<dbReference type="InterPro" id="IPR011234">
    <property type="entry name" value="Fumarylacetoacetase-like_C"/>
</dbReference>
<reference evidence="4 5" key="1">
    <citation type="journal article" date="1995" name="DNA Res.">
        <title>Sequence analysis of the genome of the unicellular cyanobacterium Synechocystis sp. strain PCC6803. I. Sequence features in the 1 Mb region from map positions 64% to 92% of the genome.</title>
        <authorList>
            <person name="Kaneko T."/>
            <person name="Tanaka A."/>
            <person name="Sato S."/>
            <person name="Kotani H."/>
            <person name="Sazuka T."/>
            <person name="Miyajima N."/>
            <person name="Sugiura M."/>
            <person name="Tabata S."/>
        </authorList>
    </citation>
    <scope>NUCLEOTIDE SEQUENCE [LARGE SCALE GENOMIC DNA]</scope>
    <source>
        <strain evidence="5">ATCC 27184 / PCC 6803 / Kazusa</strain>
    </source>
</reference>
<dbReference type="PIR" id="S77124">
    <property type="entry name" value="S77124"/>
</dbReference>
<dbReference type="FunFam" id="3.90.850.10:FF:000025">
    <property type="entry name" value="5-oxo-1,2,5-tricarboxilic-3-penten aciddecarboxilase/isomer"/>
    <property type="match status" value="1"/>
</dbReference>
<dbReference type="Gene3D" id="3.90.850.10">
    <property type="entry name" value="Fumarylacetoacetase-like, C-terminal domain"/>
    <property type="match status" value="1"/>
</dbReference>
<dbReference type="InterPro" id="IPR036663">
    <property type="entry name" value="Fumarylacetoacetase_C_sf"/>
</dbReference>
<dbReference type="GO" id="GO:0018773">
    <property type="term" value="F:acetylpyruvate hydrolase activity"/>
    <property type="evidence" value="ECO:0000318"/>
    <property type="project" value="GO_Central"/>
</dbReference>
<dbReference type="FunCoup" id="P73637">
    <property type="interactions" value="359"/>
</dbReference>
<dbReference type="InParanoid" id="P73637"/>
<accession>P73637</accession>
<evidence type="ECO:0000259" key="3">
    <source>
        <dbReference type="Pfam" id="PF10370"/>
    </source>
</evidence>
<dbReference type="EnsemblBacteria" id="BAA17682">
    <property type="protein sequence ID" value="BAA17682"/>
    <property type="gene ID" value="BAA17682"/>
</dbReference>
<dbReference type="AlphaFoldDB" id="P73637"/>
<dbReference type="Pfam" id="PF01557">
    <property type="entry name" value="FAA_hydrolase"/>
    <property type="match status" value="1"/>
</dbReference>
<protein>
    <submittedName>
        <fullName evidence="4">5-oxo-1,2,5-tricarboxilic-3-penten acid decarboxilase/isomer</fullName>
    </submittedName>
</protein>
<dbReference type="PANTHER" id="PTHR11820">
    <property type="entry name" value="ACYLPYRUVASE"/>
    <property type="match status" value="1"/>
</dbReference>
<dbReference type="KEGG" id="syn:slr1877"/>
<evidence type="ECO:0000256" key="1">
    <source>
        <dbReference type="ARBA" id="ARBA00022723"/>
    </source>
</evidence>
<dbReference type="eggNOG" id="COG0179">
    <property type="taxonomic scope" value="Bacteria"/>
</dbReference>